<protein>
    <submittedName>
        <fullName evidence="3">Uncharacterized protein</fullName>
    </submittedName>
</protein>
<feature type="compositionally biased region" description="Polar residues" evidence="1">
    <location>
        <begin position="20"/>
        <end position="29"/>
    </location>
</feature>
<evidence type="ECO:0000256" key="1">
    <source>
        <dbReference type="SAM" id="MobiDB-lite"/>
    </source>
</evidence>
<feature type="region of interest" description="Disordered" evidence="1">
    <location>
        <begin position="1"/>
        <end position="29"/>
    </location>
</feature>
<feature type="compositionally biased region" description="Basic and acidic residues" evidence="1">
    <location>
        <begin position="96"/>
        <end position="106"/>
    </location>
</feature>
<reference evidence="3" key="1">
    <citation type="submission" date="2022-11" db="UniProtKB">
        <authorList>
            <consortium name="WormBaseParasite"/>
        </authorList>
    </citation>
    <scope>IDENTIFICATION</scope>
</reference>
<feature type="compositionally biased region" description="Acidic residues" evidence="1">
    <location>
        <begin position="107"/>
        <end position="116"/>
    </location>
</feature>
<dbReference type="WBParaSite" id="Minc3s01049g20187">
    <property type="protein sequence ID" value="Minc3s01049g20187"/>
    <property type="gene ID" value="Minc3s01049g20187"/>
</dbReference>
<dbReference type="Proteomes" id="UP000887563">
    <property type="component" value="Unplaced"/>
</dbReference>
<accession>A0A914LYK8</accession>
<proteinExistence type="predicted"/>
<name>A0A914LYK8_MELIC</name>
<keyword evidence="2" id="KW-1185">Reference proteome</keyword>
<organism evidence="2 3">
    <name type="scientific">Meloidogyne incognita</name>
    <name type="common">Southern root-knot nematode worm</name>
    <name type="synonym">Oxyuris incognita</name>
    <dbReference type="NCBI Taxonomy" id="6306"/>
    <lineage>
        <taxon>Eukaryota</taxon>
        <taxon>Metazoa</taxon>
        <taxon>Ecdysozoa</taxon>
        <taxon>Nematoda</taxon>
        <taxon>Chromadorea</taxon>
        <taxon>Rhabditida</taxon>
        <taxon>Tylenchina</taxon>
        <taxon>Tylenchomorpha</taxon>
        <taxon>Tylenchoidea</taxon>
        <taxon>Meloidogynidae</taxon>
        <taxon>Meloidogyninae</taxon>
        <taxon>Meloidogyne</taxon>
        <taxon>Meloidogyne incognita group</taxon>
    </lineage>
</organism>
<evidence type="ECO:0000313" key="2">
    <source>
        <dbReference type="Proteomes" id="UP000887563"/>
    </source>
</evidence>
<dbReference type="AlphaFoldDB" id="A0A914LYK8"/>
<sequence>MKSEHTCKPSHTIEKDVRSQHQNPDLHQYGTDYQNVQQTQMFEHNFGYFSGYQHDYNPQQNKQMLKGQQGRAQGPIIREPTGQGHSPFYRRGLTTGDKKGKGKQIDLNEEPDSDSD</sequence>
<feature type="compositionally biased region" description="Basic and acidic residues" evidence="1">
    <location>
        <begin position="1"/>
        <end position="19"/>
    </location>
</feature>
<feature type="region of interest" description="Disordered" evidence="1">
    <location>
        <begin position="52"/>
        <end position="116"/>
    </location>
</feature>
<evidence type="ECO:0000313" key="3">
    <source>
        <dbReference type="WBParaSite" id="Minc3s01049g20187"/>
    </source>
</evidence>